<keyword evidence="1" id="KW-0813">Transport</keyword>
<keyword evidence="2" id="KW-1185">Reference proteome</keyword>
<reference evidence="1" key="1">
    <citation type="submission" date="2022-04" db="EMBL/GenBank/DDBJ databases">
        <title>Chromosome-scale genome assembly of Holotrichia oblita Faldermann.</title>
        <authorList>
            <person name="Rongchong L."/>
        </authorList>
    </citation>
    <scope>NUCLEOTIDE SEQUENCE</scope>
    <source>
        <strain evidence="1">81SQS9</strain>
    </source>
</reference>
<dbReference type="Proteomes" id="UP001056778">
    <property type="component" value="Chromosome 8"/>
</dbReference>
<comment type="caution">
    <text evidence="1">The sequence shown here is derived from an EMBL/GenBank/DDBJ whole genome shotgun (WGS) entry which is preliminary data.</text>
</comment>
<proteinExistence type="predicted"/>
<name>A0ACB9SPN4_HOLOL</name>
<protein>
    <submittedName>
        <fullName evidence="1">Sugar transporter</fullName>
    </submittedName>
</protein>
<dbReference type="EMBL" id="CM043022">
    <property type="protein sequence ID" value="KAI4457092.1"/>
    <property type="molecule type" value="Genomic_DNA"/>
</dbReference>
<accession>A0ACB9SPN4</accession>
<keyword evidence="1" id="KW-0762">Sugar transport</keyword>
<sequence length="629" mass="71392">MPLPVVGRDEVMRHISIRENGKAREKARSQWHRQHRIKVIAKSSIDVNYIYRCHNSDERFHLETGGNCHAPLLITTMPITRNCQFNKDWLENPNYNKWLANDKDVNMARCTMCKITFNVKYDGVKAVKSHSGTARHLNLEKASKMCDVMTKFFAPKDSKESHLVTMAEISKTFHCVKHGLSYLSTDCGYLIPISFGMMLGWPSLAYPLLLHESNNPPILINIDDSSLIAGFLMEGNSIGVLFSTSKFLGSKTAVFLCCCLQFIGWFVMFGANDIFGLLISRVSVGFGNGCGTGHLKRYIKETCEPELADKLMHYIPVGINIGIVLIYSVGAFVDFRKMAIFGMMFPMLAMFSFGVIPKRTLTAKRASITKTMFKNAATLELDKIEDELNKSKADEADEHQINVLQCLRDKRSRNGLLLIFLIVFMQQYTGGPANIVYSQIIFKIANNPHAKICSIIYSIFFLIFTIISLKFVRNIPRKANLLIGSGSCVIIIGTLSLYYFLKEYLLRLSHLFAWSPLFIMTLFNAFHTFSMGTVPLYIILEKIPKRSRNVASKFLVIHFSMSAVISTKIFQVLYAYVNMSVAYAFFVCVALVGFFLLLIFMDEYNVEEEKKLSAQKCEETIKIECITRL</sequence>
<evidence type="ECO:0000313" key="1">
    <source>
        <dbReference type="EMBL" id="KAI4457092.1"/>
    </source>
</evidence>
<organism evidence="1 2">
    <name type="scientific">Holotrichia oblita</name>
    <name type="common">Chafer beetle</name>
    <dbReference type="NCBI Taxonomy" id="644536"/>
    <lineage>
        <taxon>Eukaryota</taxon>
        <taxon>Metazoa</taxon>
        <taxon>Ecdysozoa</taxon>
        <taxon>Arthropoda</taxon>
        <taxon>Hexapoda</taxon>
        <taxon>Insecta</taxon>
        <taxon>Pterygota</taxon>
        <taxon>Neoptera</taxon>
        <taxon>Endopterygota</taxon>
        <taxon>Coleoptera</taxon>
        <taxon>Polyphaga</taxon>
        <taxon>Scarabaeiformia</taxon>
        <taxon>Scarabaeidae</taxon>
        <taxon>Melolonthinae</taxon>
        <taxon>Holotrichia</taxon>
    </lineage>
</organism>
<gene>
    <name evidence="1" type="ORF">MML48_8g00006328</name>
</gene>
<evidence type="ECO:0000313" key="2">
    <source>
        <dbReference type="Proteomes" id="UP001056778"/>
    </source>
</evidence>